<sequence>MEVTSTEASLPVQRRPTQLPKHVGDNILPNFPVFNRLLYLAGNRTSLAINDVTYGHKATYGQLLSDVLHLRNAIFRSLDVSCKSSLLRGEKVSINLLAPGGYEFATAFLATVGLGAVLVPISTSVPLEEALYFADTCQSVAILCASRYADFGQSLAKKVHATRNPNFISMSIRPEISKPLIPHTDIVVSSDHYLDYSGPGLAIFTSGTSGPPKCAVKRRSFIDMNAKAISDWYGLQETDVVLHTLPVHHATGIGITFMPFLLAGATIEFQSSGFNAAQVWDRWRKGGLTVFSGVPTMYMRLIGHFEEVISKGPEVHSYVQAASAFRLMMCGTSALPFSLQMKWSKLLNGKRILERYGATEFSSVFSVKPEDSQNPDGSVGKVFFGLEVKLSNGDEGEILVKSPHMFTEYMYDPKATAAAFTSDGFFKTGDIARREGDYYFILGRASIDIIKSGGYKISALDIEREVLNLPYISEVMVVGAEDQEYGQRVAAAIVLRDNTPLTLEKLRLDLRERLAGYKMPTILRVVPALPKSSTGKVVKRLLKKELFPLAGHPEIQTWTFRKSKV</sequence>
<dbReference type="Pfam" id="PF13193">
    <property type="entry name" value="AMP-binding_C"/>
    <property type="match status" value="1"/>
</dbReference>
<dbReference type="AlphaFoldDB" id="A0A9W9L5V7"/>
<organism evidence="4 5">
    <name type="scientific">Penicillium bovifimosum</name>
    <dbReference type="NCBI Taxonomy" id="126998"/>
    <lineage>
        <taxon>Eukaryota</taxon>
        <taxon>Fungi</taxon>
        <taxon>Dikarya</taxon>
        <taxon>Ascomycota</taxon>
        <taxon>Pezizomycotina</taxon>
        <taxon>Eurotiomycetes</taxon>
        <taxon>Eurotiomycetidae</taxon>
        <taxon>Eurotiales</taxon>
        <taxon>Aspergillaceae</taxon>
        <taxon>Penicillium</taxon>
    </lineage>
</organism>
<name>A0A9W9L5V7_9EURO</name>
<feature type="domain" description="AMP-dependent synthetase/ligase" evidence="2">
    <location>
        <begin position="54"/>
        <end position="409"/>
    </location>
</feature>
<dbReference type="InterPro" id="IPR000873">
    <property type="entry name" value="AMP-dep_synth/lig_dom"/>
</dbReference>
<dbReference type="PANTHER" id="PTHR43201">
    <property type="entry name" value="ACYL-COA SYNTHETASE"/>
    <property type="match status" value="1"/>
</dbReference>
<dbReference type="Gene3D" id="3.30.300.30">
    <property type="match status" value="1"/>
</dbReference>
<dbReference type="Gene3D" id="3.40.50.12780">
    <property type="entry name" value="N-terminal domain of ligase-like"/>
    <property type="match status" value="1"/>
</dbReference>
<gene>
    <name evidence="4" type="ORF">N7515_003058</name>
</gene>
<comment type="similarity">
    <text evidence="1">Belongs to the ATP-dependent AMP-binding enzyme family.</text>
</comment>
<keyword evidence="5" id="KW-1185">Reference proteome</keyword>
<dbReference type="InterPro" id="IPR045851">
    <property type="entry name" value="AMP-bd_C_sf"/>
</dbReference>
<feature type="domain" description="AMP-binding enzyme C-terminal" evidence="3">
    <location>
        <begin position="462"/>
        <end position="536"/>
    </location>
</feature>
<dbReference type="OrthoDB" id="6614653at2759"/>
<dbReference type="SUPFAM" id="SSF56801">
    <property type="entry name" value="Acetyl-CoA synthetase-like"/>
    <property type="match status" value="1"/>
</dbReference>
<dbReference type="EMBL" id="JAPQKL010000003">
    <property type="protein sequence ID" value="KAJ5138210.1"/>
    <property type="molecule type" value="Genomic_DNA"/>
</dbReference>
<accession>A0A9W9L5V7</accession>
<comment type="caution">
    <text evidence="4">The sequence shown here is derived from an EMBL/GenBank/DDBJ whole genome shotgun (WGS) entry which is preliminary data.</text>
</comment>
<reference evidence="4" key="2">
    <citation type="journal article" date="2023" name="IMA Fungus">
        <title>Comparative genomic study of the Penicillium genus elucidates a diverse pangenome and 15 lateral gene transfer events.</title>
        <authorList>
            <person name="Petersen C."/>
            <person name="Sorensen T."/>
            <person name="Nielsen M.R."/>
            <person name="Sondergaard T.E."/>
            <person name="Sorensen J.L."/>
            <person name="Fitzpatrick D.A."/>
            <person name="Frisvad J.C."/>
            <person name="Nielsen K.L."/>
        </authorList>
    </citation>
    <scope>NUCLEOTIDE SEQUENCE</scope>
    <source>
        <strain evidence="4">IBT 22155</strain>
    </source>
</reference>
<dbReference type="InterPro" id="IPR042099">
    <property type="entry name" value="ANL_N_sf"/>
</dbReference>
<dbReference type="Pfam" id="PF00501">
    <property type="entry name" value="AMP-binding"/>
    <property type="match status" value="1"/>
</dbReference>
<evidence type="ECO:0000259" key="3">
    <source>
        <dbReference type="Pfam" id="PF13193"/>
    </source>
</evidence>
<dbReference type="PANTHER" id="PTHR43201:SF8">
    <property type="entry name" value="ACYL-COA SYNTHETASE FAMILY MEMBER 3"/>
    <property type="match status" value="1"/>
</dbReference>
<protein>
    <recommendedName>
        <fullName evidence="6">Malonate--CoA ligase</fullName>
    </recommendedName>
</protein>
<reference evidence="4" key="1">
    <citation type="submission" date="2022-11" db="EMBL/GenBank/DDBJ databases">
        <authorList>
            <person name="Petersen C."/>
        </authorList>
    </citation>
    <scope>NUCLEOTIDE SEQUENCE</scope>
    <source>
        <strain evidence="4">IBT 22155</strain>
    </source>
</reference>
<evidence type="ECO:0000259" key="2">
    <source>
        <dbReference type="Pfam" id="PF00501"/>
    </source>
</evidence>
<dbReference type="GO" id="GO:0031956">
    <property type="term" value="F:medium-chain fatty acid-CoA ligase activity"/>
    <property type="evidence" value="ECO:0007669"/>
    <property type="project" value="TreeGrafter"/>
</dbReference>
<dbReference type="RefSeq" id="XP_056522859.1">
    <property type="nucleotide sequence ID" value="XM_056663802.1"/>
</dbReference>
<dbReference type="GeneID" id="81402972"/>
<evidence type="ECO:0008006" key="6">
    <source>
        <dbReference type="Google" id="ProtNLM"/>
    </source>
</evidence>
<dbReference type="InterPro" id="IPR025110">
    <property type="entry name" value="AMP-bd_C"/>
</dbReference>
<proteinExistence type="inferred from homology"/>
<dbReference type="GO" id="GO:0006631">
    <property type="term" value="P:fatty acid metabolic process"/>
    <property type="evidence" value="ECO:0007669"/>
    <property type="project" value="TreeGrafter"/>
</dbReference>
<evidence type="ECO:0000313" key="4">
    <source>
        <dbReference type="EMBL" id="KAJ5138210.1"/>
    </source>
</evidence>
<dbReference type="Proteomes" id="UP001149079">
    <property type="component" value="Unassembled WGS sequence"/>
</dbReference>
<evidence type="ECO:0000256" key="1">
    <source>
        <dbReference type="ARBA" id="ARBA00006432"/>
    </source>
</evidence>
<evidence type="ECO:0000313" key="5">
    <source>
        <dbReference type="Proteomes" id="UP001149079"/>
    </source>
</evidence>